<dbReference type="NCBIfam" id="NF033103">
    <property type="entry name" value="bla_class_A"/>
    <property type="match status" value="1"/>
</dbReference>
<dbReference type="InterPro" id="IPR000871">
    <property type="entry name" value="Beta-lactam_class-A"/>
</dbReference>
<feature type="region of interest" description="Disordered" evidence="6">
    <location>
        <begin position="92"/>
        <end position="111"/>
    </location>
</feature>
<dbReference type="PANTHER" id="PTHR35333:SF3">
    <property type="entry name" value="BETA-LACTAMASE-TYPE TRANSPEPTIDASE FOLD CONTAINING PROTEIN"/>
    <property type="match status" value="1"/>
</dbReference>
<dbReference type="AlphaFoldDB" id="A0A1E7KV91"/>
<evidence type="ECO:0000256" key="1">
    <source>
        <dbReference type="ARBA" id="ARBA00009009"/>
    </source>
</evidence>
<gene>
    <name evidence="8" type="ORF">AN218_28495</name>
</gene>
<keyword evidence="4 5" id="KW-0046">Antibiotic resistance</keyword>
<dbReference type="GO" id="GO:0046677">
    <property type="term" value="P:response to antibiotic"/>
    <property type="evidence" value="ECO:0007669"/>
    <property type="project" value="UniProtKB-UniRule"/>
</dbReference>
<dbReference type="EMBL" id="LJGW01000468">
    <property type="protein sequence ID" value="OEV07822.1"/>
    <property type="molecule type" value="Genomic_DNA"/>
</dbReference>
<evidence type="ECO:0000313" key="9">
    <source>
        <dbReference type="Proteomes" id="UP000176005"/>
    </source>
</evidence>
<evidence type="ECO:0000256" key="5">
    <source>
        <dbReference type="RuleBase" id="RU361140"/>
    </source>
</evidence>
<dbReference type="InterPro" id="IPR045155">
    <property type="entry name" value="Beta-lactam_cat"/>
</dbReference>
<dbReference type="PRINTS" id="PR00118">
    <property type="entry name" value="BLACTAMASEA"/>
</dbReference>
<comment type="catalytic activity">
    <reaction evidence="5">
        <text>a beta-lactam + H2O = a substituted beta-amino acid</text>
        <dbReference type="Rhea" id="RHEA:20401"/>
        <dbReference type="ChEBI" id="CHEBI:15377"/>
        <dbReference type="ChEBI" id="CHEBI:35627"/>
        <dbReference type="ChEBI" id="CHEBI:140347"/>
        <dbReference type="EC" id="3.5.2.6"/>
    </reaction>
</comment>
<comment type="similarity">
    <text evidence="1 5">Belongs to the class-A beta-lactamase family.</text>
</comment>
<dbReference type="Proteomes" id="UP000176005">
    <property type="component" value="Unassembled WGS sequence"/>
</dbReference>
<dbReference type="InterPro" id="IPR012338">
    <property type="entry name" value="Beta-lactam/transpept-like"/>
</dbReference>
<feature type="domain" description="Beta-lactamase class A catalytic" evidence="7">
    <location>
        <begin position="111"/>
        <end position="290"/>
    </location>
</feature>
<feature type="region of interest" description="Disordered" evidence="6">
    <location>
        <begin position="16"/>
        <end position="37"/>
    </location>
</feature>
<dbReference type="PROSITE" id="PS00146">
    <property type="entry name" value="BETA_LACTAMASE_A"/>
    <property type="match status" value="1"/>
</dbReference>
<dbReference type="SUPFAM" id="SSF56601">
    <property type="entry name" value="beta-lactamase/transpeptidase-like"/>
    <property type="match status" value="1"/>
</dbReference>
<accession>A0A1E7KV91</accession>
<keyword evidence="9" id="KW-1185">Reference proteome</keyword>
<dbReference type="PANTHER" id="PTHR35333">
    <property type="entry name" value="BETA-LACTAMASE"/>
    <property type="match status" value="1"/>
</dbReference>
<proteinExistence type="inferred from homology"/>
<sequence>MLLAAGAGGLLAASCAPGDAEDDAPRSRPSPQAEEVARGLRKLERQHSARVGVFARNMRTGTTLVHRADERFPLCSTWKPLAVAAVLAGRGKGAGKGAGKSDGEDGAGDGGEALLDARVRYSEDDLEEHSPVTGTREHLDHGMTLGQLCDAAVRQSDNTAANLLLRELDGPAGVTRFCRSLDDRVTRLDRWETELNSAEPGRTEDTTSPRAVARTYARLVLGDALEPPQRRRLTDWLKRNTTGDDSLRAGLPEGWSIGEKTGSGAYGTNNDVGVAWAGKDRTPVVLAVYTTKHSAGAEPDYPLIAAATRLLCPSLV</sequence>
<evidence type="ECO:0000313" key="8">
    <source>
        <dbReference type="EMBL" id="OEV07822.1"/>
    </source>
</evidence>
<evidence type="ECO:0000256" key="2">
    <source>
        <dbReference type="ARBA" id="ARBA00012865"/>
    </source>
</evidence>
<dbReference type="RefSeq" id="WP_070020012.1">
    <property type="nucleotide sequence ID" value="NZ_LJGW01000468.1"/>
</dbReference>
<evidence type="ECO:0000256" key="4">
    <source>
        <dbReference type="ARBA" id="ARBA00023251"/>
    </source>
</evidence>
<protein>
    <recommendedName>
        <fullName evidence="2 5">Beta-lactamase</fullName>
        <ecNumber evidence="2 5">3.5.2.6</ecNumber>
    </recommendedName>
</protein>
<dbReference type="GO" id="GO:0030655">
    <property type="term" value="P:beta-lactam antibiotic catabolic process"/>
    <property type="evidence" value="ECO:0007669"/>
    <property type="project" value="InterPro"/>
</dbReference>
<dbReference type="GO" id="GO:0008800">
    <property type="term" value="F:beta-lactamase activity"/>
    <property type="evidence" value="ECO:0007669"/>
    <property type="project" value="UniProtKB-UniRule"/>
</dbReference>
<organism evidence="8 9">
    <name type="scientific">Streptomyces nanshensis</name>
    <dbReference type="NCBI Taxonomy" id="518642"/>
    <lineage>
        <taxon>Bacteria</taxon>
        <taxon>Bacillati</taxon>
        <taxon>Actinomycetota</taxon>
        <taxon>Actinomycetes</taxon>
        <taxon>Kitasatosporales</taxon>
        <taxon>Streptomycetaceae</taxon>
        <taxon>Streptomyces</taxon>
    </lineage>
</organism>
<evidence type="ECO:0000259" key="7">
    <source>
        <dbReference type="Pfam" id="PF13354"/>
    </source>
</evidence>
<dbReference type="Gene3D" id="3.40.710.10">
    <property type="entry name" value="DD-peptidase/beta-lactamase superfamily"/>
    <property type="match status" value="1"/>
</dbReference>
<evidence type="ECO:0000256" key="3">
    <source>
        <dbReference type="ARBA" id="ARBA00022801"/>
    </source>
</evidence>
<name>A0A1E7KV91_9ACTN</name>
<reference evidence="8 9" key="1">
    <citation type="journal article" date="2016" name="Front. Microbiol.">
        <title>Comparative Genomics Analysis of Streptomyces Species Reveals Their Adaptation to the Marine Environment and Their Diversity at the Genomic Level.</title>
        <authorList>
            <person name="Tian X."/>
            <person name="Zhang Z."/>
            <person name="Yang T."/>
            <person name="Chen M."/>
            <person name="Li J."/>
            <person name="Chen F."/>
            <person name="Yang J."/>
            <person name="Li W."/>
            <person name="Zhang B."/>
            <person name="Zhang Z."/>
            <person name="Wu J."/>
            <person name="Zhang C."/>
            <person name="Long L."/>
            <person name="Xiao J."/>
        </authorList>
    </citation>
    <scope>NUCLEOTIDE SEQUENCE [LARGE SCALE GENOMIC DNA]</scope>
    <source>
        <strain evidence="8 9">SCSIO 10429</strain>
    </source>
</reference>
<keyword evidence="3 5" id="KW-0378">Hydrolase</keyword>
<evidence type="ECO:0000256" key="6">
    <source>
        <dbReference type="SAM" id="MobiDB-lite"/>
    </source>
</evidence>
<dbReference type="Pfam" id="PF13354">
    <property type="entry name" value="Beta-lactamase2"/>
    <property type="match status" value="1"/>
</dbReference>
<comment type="caution">
    <text evidence="8">The sequence shown here is derived from an EMBL/GenBank/DDBJ whole genome shotgun (WGS) entry which is preliminary data.</text>
</comment>
<dbReference type="EC" id="3.5.2.6" evidence="2 5"/>
<dbReference type="PATRIC" id="fig|518642.10.peg.6520"/>
<dbReference type="InterPro" id="IPR023650">
    <property type="entry name" value="Beta-lactam_class-A_AS"/>
</dbReference>